<gene>
    <name evidence="1" type="ORF">Acr_26g0002000</name>
</gene>
<dbReference type="AlphaFoldDB" id="A0A7J0H1E8"/>
<keyword evidence="2" id="KW-1185">Reference proteome</keyword>
<evidence type="ECO:0000313" key="1">
    <source>
        <dbReference type="EMBL" id="GFZ16930.1"/>
    </source>
</evidence>
<evidence type="ECO:0000313" key="2">
    <source>
        <dbReference type="Proteomes" id="UP000585474"/>
    </source>
</evidence>
<dbReference type="Proteomes" id="UP000585474">
    <property type="component" value="Unassembled WGS sequence"/>
</dbReference>
<reference evidence="1 2" key="1">
    <citation type="submission" date="2019-07" db="EMBL/GenBank/DDBJ databases">
        <title>De Novo Assembly of kiwifruit Actinidia rufa.</title>
        <authorList>
            <person name="Sugita-Konishi S."/>
            <person name="Sato K."/>
            <person name="Mori E."/>
            <person name="Abe Y."/>
            <person name="Kisaki G."/>
            <person name="Hamano K."/>
            <person name="Suezawa K."/>
            <person name="Otani M."/>
            <person name="Fukuda T."/>
            <person name="Manabe T."/>
            <person name="Gomi K."/>
            <person name="Tabuchi M."/>
            <person name="Akimitsu K."/>
            <person name="Kataoka I."/>
        </authorList>
    </citation>
    <scope>NUCLEOTIDE SEQUENCE [LARGE SCALE GENOMIC DNA]</scope>
    <source>
        <strain evidence="2">cv. Fuchu</strain>
    </source>
</reference>
<accession>A0A7J0H1E8</accession>
<dbReference type="OrthoDB" id="1938591at2759"/>
<name>A0A7J0H1E8_9ERIC</name>
<proteinExistence type="predicted"/>
<dbReference type="EMBL" id="BJWL01000026">
    <property type="protein sequence ID" value="GFZ16930.1"/>
    <property type="molecule type" value="Genomic_DNA"/>
</dbReference>
<sequence length="203" mass="22871">MAGWSKVAVGFALACLKTLQKFQINDSCFDLEPGRIGPVMVVKKMGFCLPCLEMGSLRDTGADLSGLMELEDHLKEYEEYPYLDLEKNGLGLSDVRKSCNDSEVGNAKNGDNGKYDMSFNQKRKRECNHRMLDWVIKVAKNPCDPEVGSLPEKPKWRCYGTEHLWKQVLLAREAIFLKRNASISVGPSCLSYHPIVASNYIFL</sequence>
<protein>
    <submittedName>
        <fullName evidence="1">Uncharacterized protein</fullName>
    </submittedName>
</protein>
<organism evidence="1 2">
    <name type="scientific">Actinidia rufa</name>
    <dbReference type="NCBI Taxonomy" id="165716"/>
    <lineage>
        <taxon>Eukaryota</taxon>
        <taxon>Viridiplantae</taxon>
        <taxon>Streptophyta</taxon>
        <taxon>Embryophyta</taxon>
        <taxon>Tracheophyta</taxon>
        <taxon>Spermatophyta</taxon>
        <taxon>Magnoliopsida</taxon>
        <taxon>eudicotyledons</taxon>
        <taxon>Gunneridae</taxon>
        <taxon>Pentapetalae</taxon>
        <taxon>asterids</taxon>
        <taxon>Ericales</taxon>
        <taxon>Actinidiaceae</taxon>
        <taxon>Actinidia</taxon>
    </lineage>
</organism>
<comment type="caution">
    <text evidence="1">The sequence shown here is derived from an EMBL/GenBank/DDBJ whole genome shotgun (WGS) entry which is preliminary data.</text>
</comment>